<evidence type="ECO:0000256" key="1">
    <source>
        <dbReference type="ARBA" id="ARBA00004792"/>
    </source>
</evidence>
<comment type="similarity">
    <text evidence="2">Belongs to the iron/ascorbate-dependent oxidoreductase family.</text>
</comment>
<keyword evidence="2" id="KW-0560">Oxidoreductase</keyword>
<dbReference type="InterPro" id="IPR027443">
    <property type="entry name" value="IPNS-like_sf"/>
</dbReference>
<gene>
    <name evidence="4" type="ORF">JX360_01300</name>
</gene>
<dbReference type="RefSeq" id="WP_244348635.1">
    <property type="nucleotide sequence ID" value="NZ_JAFIRA010000002.1"/>
</dbReference>
<proteinExistence type="inferred from homology"/>
<keyword evidence="5" id="KW-1185">Reference proteome</keyword>
<protein>
    <submittedName>
        <fullName evidence="4">Isopenicillin N synthase family oxygenase</fullName>
    </submittedName>
</protein>
<evidence type="ECO:0000256" key="2">
    <source>
        <dbReference type="RuleBase" id="RU003682"/>
    </source>
</evidence>
<dbReference type="SUPFAM" id="SSF51197">
    <property type="entry name" value="Clavaminate synthase-like"/>
    <property type="match status" value="1"/>
</dbReference>
<evidence type="ECO:0000313" key="5">
    <source>
        <dbReference type="Proteomes" id="UP000830835"/>
    </source>
</evidence>
<comment type="caution">
    <text evidence="4">The sequence shown here is derived from an EMBL/GenBank/DDBJ whole genome shotgun (WGS) entry which is preliminary data.</text>
</comment>
<evidence type="ECO:0000259" key="3">
    <source>
        <dbReference type="PROSITE" id="PS51471"/>
    </source>
</evidence>
<dbReference type="Pfam" id="PF03171">
    <property type="entry name" value="2OG-FeII_Oxy"/>
    <property type="match status" value="1"/>
</dbReference>
<name>A0ABT0C6Z2_THEVL</name>
<organism evidence="4 5">
    <name type="scientific">Thermostichus vulcanus str. 'Rupite'</name>
    <dbReference type="NCBI Taxonomy" id="2813851"/>
    <lineage>
        <taxon>Bacteria</taxon>
        <taxon>Bacillati</taxon>
        <taxon>Cyanobacteriota</taxon>
        <taxon>Cyanophyceae</taxon>
        <taxon>Thermostichales</taxon>
        <taxon>Thermostichaceae</taxon>
        <taxon>Thermostichus</taxon>
    </lineage>
</organism>
<evidence type="ECO:0000313" key="4">
    <source>
        <dbReference type="EMBL" id="MCJ2541552.1"/>
    </source>
</evidence>
<dbReference type="PRINTS" id="PR00682">
    <property type="entry name" value="IPNSYNTHASE"/>
</dbReference>
<dbReference type="EMBL" id="JAFIRA010000002">
    <property type="protein sequence ID" value="MCJ2541552.1"/>
    <property type="molecule type" value="Genomic_DNA"/>
</dbReference>
<reference evidence="4" key="1">
    <citation type="submission" date="2021-02" db="EMBL/GenBank/DDBJ databases">
        <title>The CRISPR/cas machinery reduction and long-range gene transfer in the hot spring cyanobacterium Synechococcus.</title>
        <authorList>
            <person name="Dvorak P."/>
            <person name="Jahodarova E."/>
            <person name="Hasler P."/>
            <person name="Poulickova A."/>
        </authorList>
    </citation>
    <scope>NUCLEOTIDE SEQUENCE</scope>
    <source>
        <strain evidence="4">Rupite</strain>
    </source>
</reference>
<dbReference type="InterPro" id="IPR044861">
    <property type="entry name" value="IPNS-like_FE2OG_OXY"/>
</dbReference>
<dbReference type="Proteomes" id="UP000830835">
    <property type="component" value="Unassembled WGS sequence"/>
</dbReference>
<sequence>MLTTPQRQTIPVVDFATFQKGTAREQERFVQQVGEALQQIGFFALINHGLSPALIREAYETAEAVFLLPEPAKRAYEDPALLGQRGYTHFGKEHAKDHPYPDLKEFWHIGREGDPNFPANIWPQQVPQFQKVMTELFAQLEACARGLLRAISLYLGEPADYLPETVEGGANLLRVIHYPPIPAAAPPQSLRAAAHEDINLITLLCEATAPGLELLQRDGSWLPISALPGQIIVDAGDMLQNLTNGLLRSTTHRVTNPDNDRERRFSIPFFVHPRAEVDLTPLPACVARTGGIPIFPSLTAGEYLNQRLTEIGLAGSPAKG</sequence>
<dbReference type="Pfam" id="PF14226">
    <property type="entry name" value="DIOX_N"/>
    <property type="match status" value="1"/>
</dbReference>
<dbReference type="InterPro" id="IPR026992">
    <property type="entry name" value="DIOX_N"/>
</dbReference>
<dbReference type="PROSITE" id="PS51471">
    <property type="entry name" value="FE2OG_OXY"/>
    <property type="match status" value="1"/>
</dbReference>
<dbReference type="Gene3D" id="2.60.120.330">
    <property type="entry name" value="B-lactam Antibiotic, Isopenicillin N Synthase, Chain"/>
    <property type="match status" value="1"/>
</dbReference>
<feature type="domain" description="Fe2OG dioxygenase" evidence="3">
    <location>
        <begin position="169"/>
        <end position="273"/>
    </location>
</feature>
<keyword evidence="2" id="KW-0479">Metal-binding</keyword>
<dbReference type="PANTHER" id="PTHR47990">
    <property type="entry name" value="2-OXOGLUTARATE (2OG) AND FE(II)-DEPENDENT OXYGENASE SUPERFAMILY PROTEIN-RELATED"/>
    <property type="match status" value="1"/>
</dbReference>
<dbReference type="InterPro" id="IPR005123">
    <property type="entry name" value="Oxoglu/Fe-dep_dioxygenase_dom"/>
</dbReference>
<dbReference type="InterPro" id="IPR050231">
    <property type="entry name" value="Iron_ascorbate_oxido_reductase"/>
</dbReference>
<comment type="pathway">
    <text evidence="1">Antibiotic biosynthesis.</text>
</comment>
<keyword evidence="2" id="KW-0408">Iron</keyword>
<accession>A0ABT0C6Z2</accession>